<dbReference type="Pfam" id="PF13561">
    <property type="entry name" value="adh_short_C2"/>
    <property type="match status" value="1"/>
</dbReference>
<dbReference type="PRINTS" id="PR00081">
    <property type="entry name" value="GDHRDH"/>
</dbReference>
<dbReference type="InterPro" id="IPR036291">
    <property type="entry name" value="NAD(P)-bd_dom_sf"/>
</dbReference>
<accession>A0A1I3MRG0</accession>
<reference evidence="4" key="1">
    <citation type="submission" date="2016-10" db="EMBL/GenBank/DDBJ databases">
        <authorList>
            <person name="Varghese N."/>
            <person name="Submissions S."/>
        </authorList>
    </citation>
    <scope>NUCLEOTIDE SEQUENCE [LARGE SCALE GENOMIC DNA]</scope>
    <source>
        <strain evidence="4">DSM 21857</strain>
    </source>
</reference>
<dbReference type="RefSeq" id="WP_091521300.1">
    <property type="nucleotide sequence ID" value="NZ_FORF01000009.1"/>
</dbReference>
<protein>
    <submittedName>
        <fullName evidence="3">NAD(P)-dependent dehydrogenase, short-chain alcohol dehydrogenase family</fullName>
    </submittedName>
</protein>
<dbReference type="Proteomes" id="UP000242763">
    <property type="component" value="Unassembled WGS sequence"/>
</dbReference>
<evidence type="ECO:0000256" key="1">
    <source>
        <dbReference type="ARBA" id="ARBA00006484"/>
    </source>
</evidence>
<dbReference type="PANTHER" id="PTHR24321:SF8">
    <property type="entry name" value="ESTRADIOL 17-BETA-DEHYDROGENASE 8-RELATED"/>
    <property type="match status" value="1"/>
</dbReference>
<sequence>MRKFEGLTVLVTGASGGFGRRAAERFAAQGARLVLSDLDEDRLRQTADALDAECAILAGDISNEQLSKDLVALAIARFGRLDVALNNAGIVHEMSKLPRVPADVVRKVIEVDLIGMIFAMQYQLPAMERQFRSNGSRSSIVNIASVAGIAGAPRLAVYSAAKHGVVGLTRSAAAEYATKGIRINAVCPSFARTPMVTDSMRGTPEECSTAEIELTRGVPMKRLAEVDEVVEVILFAADPANSFMTGQTLAADGGITAV</sequence>
<dbReference type="OrthoDB" id="9792355at2"/>
<dbReference type="InterPro" id="IPR002347">
    <property type="entry name" value="SDR_fam"/>
</dbReference>
<evidence type="ECO:0000313" key="3">
    <source>
        <dbReference type="EMBL" id="SFI99521.1"/>
    </source>
</evidence>
<evidence type="ECO:0000313" key="4">
    <source>
        <dbReference type="Proteomes" id="UP000242763"/>
    </source>
</evidence>
<dbReference type="CDD" id="cd05233">
    <property type="entry name" value="SDR_c"/>
    <property type="match status" value="1"/>
</dbReference>
<comment type="similarity">
    <text evidence="1">Belongs to the short-chain dehydrogenases/reductases (SDR) family.</text>
</comment>
<dbReference type="PANTHER" id="PTHR24321">
    <property type="entry name" value="DEHYDROGENASES, SHORT CHAIN"/>
    <property type="match status" value="1"/>
</dbReference>
<dbReference type="AlphaFoldDB" id="A0A1I3MRG0"/>
<dbReference type="Gene3D" id="3.40.50.720">
    <property type="entry name" value="NAD(P)-binding Rossmann-like Domain"/>
    <property type="match status" value="1"/>
</dbReference>
<dbReference type="EMBL" id="FORF01000009">
    <property type="protein sequence ID" value="SFI99521.1"/>
    <property type="molecule type" value="Genomic_DNA"/>
</dbReference>
<dbReference type="PROSITE" id="PS00061">
    <property type="entry name" value="ADH_SHORT"/>
    <property type="match status" value="1"/>
</dbReference>
<dbReference type="InterPro" id="IPR020904">
    <property type="entry name" value="Sc_DH/Rdtase_CS"/>
</dbReference>
<name>A0A1I3MRG0_9HYPH</name>
<dbReference type="GO" id="GO:0016491">
    <property type="term" value="F:oxidoreductase activity"/>
    <property type="evidence" value="ECO:0007669"/>
    <property type="project" value="UniProtKB-KW"/>
</dbReference>
<evidence type="ECO:0000256" key="2">
    <source>
        <dbReference type="ARBA" id="ARBA00023002"/>
    </source>
</evidence>
<dbReference type="STRING" id="1121003.SAMN03080618_01851"/>
<keyword evidence="4" id="KW-1185">Reference proteome</keyword>
<gene>
    <name evidence="3" type="ORF">SAMN03080618_01851</name>
</gene>
<keyword evidence="2" id="KW-0560">Oxidoreductase</keyword>
<dbReference type="SUPFAM" id="SSF51735">
    <property type="entry name" value="NAD(P)-binding Rossmann-fold domains"/>
    <property type="match status" value="1"/>
</dbReference>
<dbReference type="FunFam" id="3.40.50.720:FF:000084">
    <property type="entry name" value="Short-chain dehydrogenase reductase"/>
    <property type="match status" value="1"/>
</dbReference>
<proteinExistence type="inferred from homology"/>
<organism evidence="3 4">
    <name type="scientific">Aquamicrobium aerolatum DSM 21857</name>
    <dbReference type="NCBI Taxonomy" id="1121003"/>
    <lineage>
        <taxon>Bacteria</taxon>
        <taxon>Pseudomonadati</taxon>
        <taxon>Pseudomonadota</taxon>
        <taxon>Alphaproteobacteria</taxon>
        <taxon>Hyphomicrobiales</taxon>
        <taxon>Phyllobacteriaceae</taxon>
        <taxon>Aerobium</taxon>
    </lineage>
</organism>
<dbReference type="PRINTS" id="PR00080">
    <property type="entry name" value="SDRFAMILY"/>
</dbReference>